<sequence>MFTRHRLRAAPARWGAWLLLCGSPAWAAHPLQTEDTGTQGQGNVEIEKGLSWTRSAGTTVFAFQPQLSYGLTPALDLIVQPSWQRQPGVRGFGDTALDAKWRFFAVPGWSLGLRAGASVSSGDARLGLPRGTLQPHGLLVATVSDGPWTLHANLGLDRNPAASGLRRHVAHASAAVVWAAADGLAWTLDVGTSSDPDPARRAWPATLLTGFIYTLTPHLDADLGYQRSANARPASRQWLLGLTYRFST</sequence>
<comment type="caution">
    <text evidence="2">The sequence shown here is derived from an EMBL/GenBank/DDBJ whole genome shotgun (WGS) entry which is preliminary data.</text>
</comment>
<dbReference type="Pfam" id="PF13557">
    <property type="entry name" value="Phenol_MetA_deg"/>
    <property type="match status" value="1"/>
</dbReference>
<accession>A0ABS8XYF6</accession>
<dbReference type="Proteomes" id="UP001200741">
    <property type="component" value="Unassembled WGS sequence"/>
</dbReference>
<organism evidence="2 3">
    <name type="scientific">Pelomonas cellulosilytica</name>
    <dbReference type="NCBI Taxonomy" id="2906762"/>
    <lineage>
        <taxon>Bacteria</taxon>
        <taxon>Pseudomonadati</taxon>
        <taxon>Pseudomonadota</taxon>
        <taxon>Betaproteobacteria</taxon>
        <taxon>Burkholderiales</taxon>
        <taxon>Sphaerotilaceae</taxon>
        <taxon>Roseateles</taxon>
    </lineage>
</organism>
<evidence type="ECO:0000313" key="3">
    <source>
        <dbReference type="Proteomes" id="UP001200741"/>
    </source>
</evidence>
<gene>
    <name evidence="2" type="ORF">LXT13_15175</name>
</gene>
<dbReference type="InterPro" id="IPR025737">
    <property type="entry name" value="FApF"/>
</dbReference>
<evidence type="ECO:0000313" key="2">
    <source>
        <dbReference type="EMBL" id="MCE4555748.1"/>
    </source>
</evidence>
<name>A0ABS8XYF6_9BURK</name>
<reference evidence="2 3" key="1">
    <citation type="submission" date="2021-12" db="EMBL/GenBank/DDBJ databases">
        <title>Genome seq of P8.</title>
        <authorList>
            <person name="Seo T."/>
        </authorList>
    </citation>
    <scope>NUCLEOTIDE SEQUENCE [LARGE SCALE GENOMIC DNA]</scope>
    <source>
        <strain evidence="2 3">P8</strain>
    </source>
</reference>
<feature type="signal peptide" evidence="1">
    <location>
        <begin position="1"/>
        <end position="27"/>
    </location>
</feature>
<keyword evidence="1" id="KW-0732">Signal</keyword>
<dbReference type="EMBL" id="JAJTWU010000005">
    <property type="protein sequence ID" value="MCE4555748.1"/>
    <property type="molecule type" value="Genomic_DNA"/>
</dbReference>
<feature type="chain" id="PRO_5046427086" evidence="1">
    <location>
        <begin position="28"/>
        <end position="248"/>
    </location>
</feature>
<evidence type="ECO:0000256" key="1">
    <source>
        <dbReference type="SAM" id="SignalP"/>
    </source>
</evidence>
<keyword evidence="3" id="KW-1185">Reference proteome</keyword>
<proteinExistence type="predicted"/>
<protein>
    <submittedName>
        <fullName evidence="2">Transporter</fullName>
    </submittedName>
</protein>
<dbReference type="RefSeq" id="WP_233372792.1">
    <property type="nucleotide sequence ID" value="NZ_JAJTWU010000005.1"/>
</dbReference>